<dbReference type="KEGG" id="sroi:IAG44_22765"/>
<keyword evidence="2" id="KW-1185">Reference proteome</keyword>
<evidence type="ECO:0000313" key="1">
    <source>
        <dbReference type="EMBL" id="QNP71956.1"/>
    </source>
</evidence>
<organism evidence="1 2">
    <name type="scientific">Streptomyces roseirectus</name>
    <dbReference type="NCBI Taxonomy" id="2768066"/>
    <lineage>
        <taxon>Bacteria</taxon>
        <taxon>Bacillati</taxon>
        <taxon>Actinomycetota</taxon>
        <taxon>Actinomycetes</taxon>
        <taxon>Kitasatosporales</taxon>
        <taxon>Streptomycetaceae</taxon>
        <taxon>Streptomyces</taxon>
    </lineage>
</organism>
<reference evidence="1 2" key="1">
    <citation type="submission" date="2020-08" db="EMBL/GenBank/DDBJ databases">
        <title>A novel species.</title>
        <authorList>
            <person name="Gao J."/>
        </authorList>
    </citation>
    <scope>NUCLEOTIDE SEQUENCE [LARGE SCALE GENOMIC DNA]</scope>
    <source>
        <strain evidence="1 2">CRXT-G-22</strain>
    </source>
</reference>
<protein>
    <submittedName>
        <fullName evidence="1">Uncharacterized protein</fullName>
    </submittedName>
</protein>
<dbReference type="Proteomes" id="UP000516052">
    <property type="component" value="Chromosome"/>
</dbReference>
<name>A0A7H0IGP0_9ACTN</name>
<evidence type="ECO:0000313" key="2">
    <source>
        <dbReference type="Proteomes" id="UP000516052"/>
    </source>
</evidence>
<dbReference type="EMBL" id="CP060828">
    <property type="protein sequence ID" value="QNP71956.1"/>
    <property type="molecule type" value="Genomic_DNA"/>
</dbReference>
<proteinExistence type="predicted"/>
<gene>
    <name evidence="1" type="ORF">IAG44_22765</name>
</gene>
<accession>A0A7H0IGP0</accession>
<dbReference type="AlphaFoldDB" id="A0A7H0IGP0"/>
<sequence length="208" mass="22718">MAQAEVTGLLIRYTQAPIVRKARVRGVLPGPDGTAVVRVAVGGRKTVAGGLHAVYEMPLFRQDETLGPWEVVSWVRHEAGGVRIYSSSQVDDVLGAPLIRLSGDVPSGKERLEDRAHTLLTALSCPAPGYEERESAESLLVGFLYLGEARMRLYVRHQDDQGVIACDVRLAQAGPAVIAEVFSRSRERELWEAPGEDPHCRATVDLTH</sequence>
<dbReference type="RefSeq" id="WP_187748913.1">
    <property type="nucleotide sequence ID" value="NZ_CP060828.1"/>
</dbReference>